<keyword evidence="1" id="KW-1133">Transmembrane helix</keyword>
<sequence length="414" mass="45043">MVTPTPNRMLLIGLGLTLLFGVTAIVGGLAAQAAADAGRDSVTSAARMSGNAQALYRSLAEADAAATGRFLAPPDSSQRGELEDRYQQALSEVRRLLGESAGYVGADPDRSAGLARIANQLPVYVGLIEKAQHLARDPRAEPKNALLGAAYLRQASGYLRSILLPAAERLWDEETARLREARQDGQLALFASIGVPVLVIGALWWSQRYLRTRTKRRISLGLVLATAAMLGTVGWLVASWRHWPQANQRLSVTGPKMDEHWELIRVQRSALQARSDDHLRLGGNSNEFGLEDLQKRFEDNAGCTDLDNPDTAPMSGLITAWCTAQKADIHQKELVGEHAAAIAAALPQGSVATAFERYDAELTRKIDEREEIIFRELARTPHAPDSMGSVVLVLCLIATAGVTVGIWVRVREYQ</sequence>
<feature type="transmembrane region" description="Helical" evidence="1">
    <location>
        <begin position="387"/>
        <end position="408"/>
    </location>
</feature>
<gene>
    <name evidence="2" type="ORF">ACFQ4H_04190</name>
</gene>
<keyword evidence="3" id="KW-1185">Reference proteome</keyword>
<evidence type="ECO:0008006" key="4">
    <source>
        <dbReference type="Google" id="ProtNLM"/>
    </source>
</evidence>
<comment type="caution">
    <text evidence="2">The sequence shown here is derived from an EMBL/GenBank/DDBJ whole genome shotgun (WGS) entry which is preliminary data.</text>
</comment>
<feature type="transmembrane region" description="Helical" evidence="1">
    <location>
        <begin position="218"/>
        <end position="238"/>
    </location>
</feature>
<organism evidence="2 3">
    <name type="scientific">Micromonospora sonneratiae</name>
    <dbReference type="NCBI Taxonomy" id="1184706"/>
    <lineage>
        <taxon>Bacteria</taxon>
        <taxon>Bacillati</taxon>
        <taxon>Actinomycetota</taxon>
        <taxon>Actinomycetes</taxon>
        <taxon>Micromonosporales</taxon>
        <taxon>Micromonosporaceae</taxon>
        <taxon>Micromonospora</taxon>
    </lineage>
</organism>
<accession>A0ABW3Y782</accession>
<keyword evidence="1" id="KW-0472">Membrane</keyword>
<evidence type="ECO:0000313" key="3">
    <source>
        <dbReference type="Proteomes" id="UP001597260"/>
    </source>
</evidence>
<dbReference type="EMBL" id="JBHTMP010000004">
    <property type="protein sequence ID" value="MFD1320287.1"/>
    <property type="molecule type" value="Genomic_DNA"/>
</dbReference>
<evidence type="ECO:0000313" key="2">
    <source>
        <dbReference type="EMBL" id="MFD1320287.1"/>
    </source>
</evidence>
<protein>
    <recommendedName>
        <fullName evidence="4">Secreted protein</fullName>
    </recommendedName>
</protein>
<evidence type="ECO:0000256" key="1">
    <source>
        <dbReference type="SAM" id="Phobius"/>
    </source>
</evidence>
<keyword evidence="1" id="KW-0812">Transmembrane</keyword>
<feature type="transmembrane region" description="Helical" evidence="1">
    <location>
        <begin position="187"/>
        <end position="206"/>
    </location>
</feature>
<proteinExistence type="predicted"/>
<dbReference type="Proteomes" id="UP001597260">
    <property type="component" value="Unassembled WGS sequence"/>
</dbReference>
<name>A0ABW3Y782_9ACTN</name>
<reference evidence="3" key="1">
    <citation type="journal article" date="2019" name="Int. J. Syst. Evol. Microbiol.">
        <title>The Global Catalogue of Microorganisms (GCM) 10K type strain sequencing project: providing services to taxonomists for standard genome sequencing and annotation.</title>
        <authorList>
            <consortium name="The Broad Institute Genomics Platform"/>
            <consortium name="The Broad Institute Genome Sequencing Center for Infectious Disease"/>
            <person name="Wu L."/>
            <person name="Ma J."/>
        </authorList>
    </citation>
    <scope>NUCLEOTIDE SEQUENCE [LARGE SCALE GENOMIC DNA]</scope>
    <source>
        <strain evidence="3">JCM 31037</strain>
    </source>
</reference>